<dbReference type="Pfam" id="PF00085">
    <property type="entry name" value="Thioredoxin"/>
    <property type="match status" value="1"/>
</dbReference>
<evidence type="ECO:0000313" key="3">
    <source>
        <dbReference type="EMBL" id="MCO1335672.1"/>
    </source>
</evidence>
<protein>
    <submittedName>
        <fullName evidence="3">Thioredoxin family protein</fullName>
    </submittedName>
</protein>
<keyword evidence="4" id="KW-1185">Reference proteome</keyword>
<comment type="caution">
    <text evidence="3">The sequence shown here is derived from an EMBL/GenBank/DDBJ whole genome shotgun (WGS) entry which is preliminary data.</text>
</comment>
<organism evidence="3 4">
    <name type="scientific">Microbulbifer okhotskensis</name>
    <dbReference type="NCBI Taxonomy" id="2926617"/>
    <lineage>
        <taxon>Bacteria</taxon>
        <taxon>Pseudomonadati</taxon>
        <taxon>Pseudomonadota</taxon>
        <taxon>Gammaproteobacteria</taxon>
        <taxon>Cellvibrionales</taxon>
        <taxon>Microbulbiferaceae</taxon>
        <taxon>Microbulbifer</taxon>
    </lineage>
</organism>
<evidence type="ECO:0000256" key="1">
    <source>
        <dbReference type="SAM" id="SignalP"/>
    </source>
</evidence>
<feature type="signal peptide" evidence="1">
    <location>
        <begin position="1"/>
        <end position="25"/>
    </location>
</feature>
<evidence type="ECO:0000259" key="2">
    <source>
        <dbReference type="PROSITE" id="PS51352"/>
    </source>
</evidence>
<dbReference type="CDD" id="cd02947">
    <property type="entry name" value="TRX_family"/>
    <property type="match status" value="1"/>
</dbReference>
<dbReference type="AlphaFoldDB" id="A0A9X2ENW3"/>
<feature type="chain" id="PRO_5040852734" evidence="1">
    <location>
        <begin position="26"/>
        <end position="136"/>
    </location>
</feature>
<evidence type="ECO:0000313" key="4">
    <source>
        <dbReference type="Proteomes" id="UP001139028"/>
    </source>
</evidence>
<dbReference type="Proteomes" id="UP001139028">
    <property type="component" value="Unassembled WGS sequence"/>
</dbReference>
<dbReference type="RefSeq" id="WP_252470618.1">
    <property type="nucleotide sequence ID" value="NZ_JALBWM010000074.1"/>
</dbReference>
<dbReference type="InterPro" id="IPR036249">
    <property type="entry name" value="Thioredoxin-like_sf"/>
</dbReference>
<dbReference type="PROSITE" id="PS51352">
    <property type="entry name" value="THIOREDOXIN_2"/>
    <property type="match status" value="1"/>
</dbReference>
<gene>
    <name evidence="3" type="ORF">MO867_15145</name>
</gene>
<feature type="domain" description="Thioredoxin" evidence="2">
    <location>
        <begin position="14"/>
        <end position="131"/>
    </location>
</feature>
<dbReference type="Gene3D" id="3.40.30.10">
    <property type="entry name" value="Glutaredoxin"/>
    <property type="match status" value="1"/>
</dbReference>
<proteinExistence type="predicted"/>
<reference evidence="3" key="1">
    <citation type="journal article" date="2022" name="Arch. Microbiol.">
        <title>Microbulbifer okhotskensis sp. nov., isolated from a deep bottom sediment of the Okhotsk Sea.</title>
        <authorList>
            <person name="Romanenko L."/>
            <person name="Kurilenko V."/>
            <person name="Otstavnykh N."/>
            <person name="Velansky P."/>
            <person name="Isaeva M."/>
            <person name="Mikhailov V."/>
        </authorList>
    </citation>
    <scope>NUCLEOTIDE SEQUENCE</scope>
    <source>
        <strain evidence="3">OS29</strain>
    </source>
</reference>
<dbReference type="EMBL" id="JALBWM010000074">
    <property type="protein sequence ID" value="MCO1335672.1"/>
    <property type="molecule type" value="Genomic_DNA"/>
</dbReference>
<dbReference type="SUPFAM" id="SSF52833">
    <property type="entry name" value="Thioredoxin-like"/>
    <property type="match status" value="1"/>
</dbReference>
<keyword evidence="1" id="KW-0732">Signal</keyword>
<name>A0A9X2ENW3_9GAMM</name>
<sequence>MKVLHLFLRALFVTSLLIAVPHVSAGEPFSKSRFMELQAAKQPVLIDVRADWCPTCKKQGKILAQFQKDNPQCGLTILNVDFDNQKEWVKHFRAPRQSTLLLYRGEEQVWFSVAETRADVIRQNIFNSVQACSENA</sequence>
<dbReference type="InterPro" id="IPR013766">
    <property type="entry name" value="Thioredoxin_domain"/>
</dbReference>
<accession>A0A9X2ENW3</accession>